<dbReference type="EMBL" id="LWDX02042795">
    <property type="protein sequence ID" value="OEL23345.1"/>
    <property type="molecule type" value="Genomic_DNA"/>
</dbReference>
<evidence type="ECO:0000313" key="3">
    <source>
        <dbReference type="EMBL" id="OEL23345.1"/>
    </source>
</evidence>
<dbReference type="AlphaFoldDB" id="A0A1E5VE70"/>
<proteinExistence type="predicted"/>
<gene>
    <name evidence="3" type="ORF">BAE44_0015630</name>
</gene>
<protein>
    <recommendedName>
        <fullName evidence="2">Transposase (putative) gypsy type domain-containing protein</fullName>
    </recommendedName>
</protein>
<keyword evidence="4" id="KW-1185">Reference proteome</keyword>
<evidence type="ECO:0000259" key="2">
    <source>
        <dbReference type="Pfam" id="PF04195"/>
    </source>
</evidence>
<dbReference type="InterPro" id="IPR007321">
    <property type="entry name" value="Transposase_28"/>
</dbReference>
<feature type="region of interest" description="Disordered" evidence="1">
    <location>
        <begin position="1"/>
        <end position="27"/>
    </location>
</feature>
<accession>A0A1E5VE70</accession>
<evidence type="ECO:0000256" key="1">
    <source>
        <dbReference type="SAM" id="MobiDB-lite"/>
    </source>
</evidence>
<sequence>MASSSEVMELDVPPPEEDSAATSDAGGGAAIPCWAEKVEATKSTHDREEILRSLCRRYRIREEEYRPFCAKEGWGPCKTMPEGSNAVCVYEDMLEAGVRFPLHDFYAEYLRHYSIAPSQLTPNACVALPGRLLAAMRLCRRPAGGGRVPALLQDVRPRVQATGVVLSRALLPEPAPLQDRQRSSR</sequence>
<dbReference type="Proteomes" id="UP000095767">
    <property type="component" value="Unassembled WGS sequence"/>
</dbReference>
<dbReference type="Pfam" id="PF04195">
    <property type="entry name" value="Transposase_28"/>
    <property type="match status" value="1"/>
</dbReference>
<comment type="caution">
    <text evidence="3">The sequence shown here is derived from an EMBL/GenBank/DDBJ whole genome shotgun (WGS) entry which is preliminary data.</text>
</comment>
<dbReference type="STRING" id="888268.A0A1E5VE70"/>
<name>A0A1E5VE70_9POAL</name>
<reference evidence="3 4" key="1">
    <citation type="submission" date="2016-09" db="EMBL/GenBank/DDBJ databases">
        <title>The draft genome of Dichanthelium oligosanthes: A C3 panicoid grass species.</title>
        <authorList>
            <person name="Studer A.J."/>
            <person name="Schnable J.C."/>
            <person name="Brutnell T.P."/>
        </authorList>
    </citation>
    <scope>NUCLEOTIDE SEQUENCE [LARGE SCALE GENOMIC DNA]</scope>
    <source>
        <strain evidence="4">cv. Kellogg 1175</strain>
        <tissue evidence="3">Leaf</tissue>
    </source>
</reference>
<dbReference type="OrthoDB" id="685909at2759"/>
<organism evidence="3 4">
    <name type="scientific">Dichanthelium oligosanthes</name>
    <dbReference type="NCBI Taxonomy" id="888268"/>
    <lineage>
        <taxon>Eukaryota</taxon>
        <taxon>Viridiplantae</taxon>
        <taxon>Streptophyta</taxon>
        <taxon>Embryophyta</taxon>
        <taxon>Tracheophyta</taxon>
        <taxon>Spermatophyta</taxon>
        <taxon>Magnoliopsida</taxon>
        <taxon>Liliopsida</taxon>
        <taxon>Poales</taxon>
        <taxon>Poaceae</taxon>
        <taxon>PACMAD clade</taxon>
        <taxon>Panicoideae</taxon>
        <taxon>Panicodae</taxon>
        <taxon>Paniceae</taxon>
        <taxon>Dichantheliinae</taxon>
        <taxon>Dichanthelium</taxon>
    </lineage>
</organism>
<evidence type="ECO:0000313" key="4">
    <source>
        <dbReference type="Proteomes" id="UP000095767"/>
    </source>
</evidence>
<feature type="domain" description="Transposase (putative) gypsy type" evidence="2">
    <location>
        <begin position="87"/>
        <end position="128"/>
    </location>
</feature>